<dbReference type="EMBL" id="FNSN01000003">
    <property type="protein sequence ID" value="SEB97007.1"/>
    <property type="molecule type" value="Genomic_DNA"/>
</dbReference>
<sequence>MSESYLAFGGKCAFALSLGAGSTAPEGKPEFALERDGKTYVFSGAVPKALFRVLPGSATRARKNWMKARRGARARHRASSSA</sequence>
<dbReference type="RefSeq" id="WP_066210653.1">
    <property type="nucleotide sequence ID" value="NZ_FNSN01000003.1"/>
</dbReference>
<protein>
    <submittedName>
        <fullName evidence="1">Uncharacterized protein</fullName>
    </submittedName>
</protein>
<proteinExistence type="predicted"/>
<evidence type="ECO:0000313" key="2">
    <source>
        <dbReference type="Proteomes" id="UP000182652"/>
    </source>
</evidence>
<evidence type="ECO:0000313" key="1">
    <source>
        <dbReference type="EMBL" id="SEB97007.1"/>
    </source>
</evidence>
<dbReference type="AlphaFoldDB" id="A0A1H4NP48"/>
<organism evidence="1 2">
    <name type="scientific">Arthrobacter woluwensis</name>
    <dbReference type="NCBI Taxonomy" id="156980"/>
    <lineage>
        <taxon>Bacteria</taxon>
        <taxon>Bacillati</taxon>
        <taxon>Actinomycetota</taxon>
        <taxon>Actinomycetes</taxon>
        <taxon>Micrococcales</taxon>
        <taxon>Micrococcaceae</taxon>
        <taxon>Arthrobacter</taxon>
    </lineage>
</organism>
<name>A0A1H4NP48_9MICC</name>
<keyword evidence="2" id="KW-1185">Reference proteome</keyword>
<dbReference type="Proteomes" id="UP000182652">
    <property type="component" value="Unassembled WGS sequence"/>
</dbReference>
<reference evidence="1 2" key="1">
    <citation type="submission" date="2016-10" db="EMBL/GenBank/DDBJ databases">
        <authorList>
            <person name="de Groot N.N."/>
        </authorList>
    </citation>
    <scope>NUCLEOTIDE SEQUENCE [LARGE SCALE GENOMIC DNA]</scope>
    <source>
        <strain evidence="1 2">DSM 10495</strain>
    </source>
</reference>
<gene>
    <name evidence="1" type="ORF">SAMN04489745_1731</name>
</gene>
<accession>A0A1H4NP48</accession>